<reference evidence="2 3" key="1">
    <citation type="submission" date="2015-04" db="EMBL/GenBank/DDBJ databases">
        <title>Genome sequence of Ceratocystis platani, a major pathogen of plane trees.</title>
        <authorList>
            <person name="Belbahri L."/>
        </authorList>
    </citation>
    <scope>NUCLEOTIDE SEQUENCE [LARGE SCALE GENOMIC DNA]</scope>
    <source>
        <strain evidence="2 3">CFO</strain>
    </source>
</reference>
<keyword evidence="1" id="KW-0813">Transport</keyword>
<proteinExistence type="inferred from homology"/>
<gene>
    <name evidence="2" type="ORF">CFO_g3039</name>
</gene>
<comment type="similarity">
    <text evidence="1">Belongs to the glutaredoxin family.</text>
</comment>
<evidence type="ECO:0000313" key="2">
    <source>
        <dbReference type="EMBL" id="KKF94620.1"/>
    </source>
</evidence>
<dbReference type="OrthoDB" id="429967at2759"/>
<dbReference type="SUPFAM" id="SSF52833">
    <property type="entry name" value="Thioredoxin-like"/>
    <property type="match status" value="1"/>
</dbReference>
<name>A0A0F8B3I9_CERFI</name>
<evidence type="ECO:0000256" key="1">
    <source>
        <dbReference type="RuleBase" id="RU363082"/>
    </source>
</evidence>
<keyword evidence="1" id="KW-0249">Electron transport</keyword>
<evidence type="ECO:0000313" key="3">
    <source>
        <dbReference type="Proteomes" id="UP000034841"/>
    </source>
</evidence>
<dbReference type="InterPro" id="IPR008554">
    <property type="entry name" value="Glutaredoxin-like"/>
</dbReference>
<dbReference type="InterPro" id="IPR052565">
    <property type="entry name" value="Glutaredoxin-like_YDR286C"/>
</dbReference>
<dbReference type="InterPro" id="IPR036249">
    <property type="entry name" value="Thioredoxin-like_sf"/>
</dbReference>
<protein>
    <recommendedName>
        <fullName evidence="1">Glutaredoxin-like protein</fullName>
    </recommendedName>
</protein>
<dbReference type="Pfam" id="PF05768">
    <property type="entry name" value="Glrx-like"/>
    <property type="match status" value="1"/>
</dbReference>
<dbReference type="PANTHER" id="PTHR33558:SF1">
    <property type="entry name" value="GLUTAREDOXIN-LIKE PROTEIN C5ORF63 HOMOLOG"/>
    <property type="match status" value="1"/>
</dbReference>
<organism evidence="2 3">
    <name type="scientific">Ceratocystis fimbriata f. sp. platani</name>
    <dbReference type="NCBI Taxonomy" id="88771"/>
    <lineage>
        <taxon>Eukaryota</taxon>
        <taxon>Fungi</taxon>
        <taxon>Dikarya</taxon>
        <taxon>Ascomycota</taxon>
        <taxon>Pezizomycotina</taxon>
        <taxon>Sordariomycetes</taxon>
        <taxon>Hypocreomycetidae</taxon>
        <taxon>Microascales</taxon>
        <taxon>Ceratocystidaceae</taxon>
        <taxon>Ceratocystis</taxon>
    </lineage>
</organism>
<dbReference type="PANTHER" id="PTHR33558">
    <property type="entry name" value="GLUTAREDOXIN-LIKE PROTEIN C5ORF63 HOMOLOG"/>
    <property type="match status" value="1"/>
</dbReference>
<dbReference type="Proteomes" id="UP000034841">
    <property type="component" value="Unassembled WGS sequence"/>
</dbReference>
<accession>A0A0F8B3I9</accession>
<dbReference type="AlphaFoldDB" id="A0A0F8B3I9"/>
<dbReference type="EMBL" id="LBBL01000147">
    <property type="protein sequence ID" value="KKF94620.1"/>
    <property type="molecule type" value="Genomic_DNA"/>
</dbReference>
<keyword evidence="3" id="KW-1185">Reference proteome</keyword>
<comment type="caution">
    <text evidence="2">The sequence shown here is derived from an EMBL/GenBank/DDBJ whole genome shotgun (WGS) entry which is preliminary data.</text>
</comment>
<dbReference type="Gene3D" id="3.40.30.10">
    <property type="entry name" value="Glutaredoxin"/>
    <property type="match status" value="1"/>
</dbReference>
<sequence length="116" mass="12854">MFASSILRQCRITLFTRATCGLCDSAKAVLTQVQEKRAFELQHVDLSAATGEKETGGEKTEMQMWRDLYDFDVPVIHVAKASAPPESPSRAAKAVKLMHRMTPADVEAKMDAVEKQ</sequence>